<evidence type="ECO:0000256" key="1">
    <source>
        <dbReference type="SAM" id="MobiDB-lite"/>
    </source>
</evidence>
<sequence length="119" mass="12619">MDTESCSTMAGSRGSIPLRSAQAVHMFTSAFVIELNLVNFNLTSTIRRTQSRRSMPASSSSSSSSSFNERYTEQCLCASALSAPSSSAPAPALNRTLAMNPRLQDKTSVTSVEMGTSAT</sequence>
<dbReference type="InParanoid" id="A0A1J7IY40"/>
<organism evidence="2 3">
    <name type="scientific">Coniochaeta ligniaria NRRL 30616</name>
    <dbReference type="NCBI Taxonomy" id="1408157"/>
    <lineage>
        <taxon>Eukaryota</taxon>
        <taxon>Fungi</taxon>
        <taxon>Dikarya</taxon>
        <taxon>Ascomycota</taxon>
        <taxon>Pezizomycotina</taxon>
        <taxon>Sordariomycetes</taxon>
        <taxon>Sordariomycetidae</taxon>
        <taxon>Coniochaetales</taxon>
        <taxon>Coniochaetaceae</taxon>
        <taxon>Coniochaeta</taxon>
    </lineage>
</organism>
<dbReference type="EMBL" id="KV875095">
    <property type="protein sequence ID" value="OIW32205.1"/>
    <property type="molecule type" value="Genomic_DNA"/>
</dbReference>
<feature type="region of interest" description="Disordered" evidence="1">
    <location>
        <begin position="83"/>
        <end position="119"/>
    </location>
</feature>
<feature type="compositionally biased region" description="Low complexity" evidence="1">
    <location>
        <begin position="83"/>
        <end position="93"/>
    </location>
</feature>
<keyword evidence="3" id="KW-1185">Reference proteome</keyword>
<accession>A0A1J7IY40</accession>
<name>A0A1J7IY40_9PEZI</name>
<dbReference type="Proteomes" id="UP000182658">
    <property type="component" value="Unassembled WGS sequence"/>
</dbReference>
<feature type="compositionally biased region" description="Polar residues" evidence="1">
    <location>
        <begin position="106"/>
        <end position="119"/>
    </location>
</feature>
<gene>
    <name evidence="2" type="ORF">CONLIGDRAFT_260783</name>
</gene>
<reference evidence="2 3" key="1">
    <citation type="submission" date="2016-10" db="EMBL/GenBank/DDBJ databases">
        <title>Draft genome sequence of Coniochaeta ligniaria NRRL30616, a lignocellulolytic fungus for bioabatement of inhibitors in plant biomass hydrolysates.</title>
        <authorList>
            <consortium name="DOE Joint Genome Institute"/>
            <person name="Jimenez D.J."/>
            <person name="Hector R.E."/>
            <person name="Riley R."/>
            <person name="Sun H."/>
            <person name="Grigoriev I.V."/>
            <person name="Van Elsas J.D."/>
            <person name="Nichols N.N."/>
        </authorList>
    </citation>
    <scope>NUCLEOTIDE SEQUENCE [LARGE SCALE GENOMIC DNA]</scope>
    <source>
        <strain evidence="2 3">NRRL 30616</strain>
    </source>
</reference>
<feature type="compositionally biased region" description="Low complexity" evidence="1">
    <location>
        <begin position="46"/>
        <end position="66"/>
    </location>
</feature>
<proteinExistence type="predicted"/>
<evidence type="ECO:0000313" key="2">
    <source>
        <dbReference type="EMBL" id="OIW32205.1"/>
    </source>
</evidence>
<evidence type="ECO:0000313" key="3">
    <source>
        <dbReference type="Proteomes" id="UP000182658"/>
    </source>
</evidence>
<protein>
    <submittedName>
        <fullName evidence="2">Uncharacterized protein</fullName>
    </submittedName>
</protein>
<dbReference type="AlphaFoldDB" id="A0A1J7IY40"/>
<feature type="region of interest" description="Disordered" evidence="1">
    <location>
        <begin position="46"/>
        <end position="68"/>
    </location>
</feature>